<dbReference type="SMART" id="SM00849">
    <property type="entry name" value="Lactamase_B"/>
    <property type="match status" value="1"/>
</dbReference>
<dbReference type="Pfam" id="PF14864">
    <property type="entry name" value="Alkyl_sulf_C"/>
    <property type="match status" value="1"/>
</dbReference>
<evidence type="ECO:0000313" key="6">
    <source>
        <dbReference type="EMBL" id="MBC8177853.1"/>
    </source>
</evidence>
<keyword evidence="2" id="KW-0378">Hydrolase</keyword>
<dbReference type="GO" id="GO:0018909">
    <property type="term" value="P:dodecyl sulfate metabolic process"/>
    <property type="evidence" value="ECO:0007669"/>
    <property type="project" value="InterPro"/>
</dbReference>
<dbReference type="GO" id="GO:0046983">
    <property type="term" value="F:protein dimerization activity"/>
    <property type="evidence" value="ECO:0007669"/>
    <property type="project" value="InterPro"/>
</dbReference>
<evidence type="ECO:0000313" key="7">
    <source>
        <dbReference type="Proteomes" id="UP000650524"/>
    </source>
</evidence>
<keyword evidence="1" id="KW-0479">Metal-binding</keyword>
<dbReference type="InterPro" id="IPR029229">
    <property type="entry name" value="Alkyl_sulf_C"/>
</dbReference>
<dbReference type="Pfam" id="PF14863">
    <property type="entry name" value="Alkyl_sulf_dimr"/>
    <property type="match status" value="1"/>
</dbReference>
<dbReference type="SUPFAM" id="SSF56281">
    <property type="entry name" value="Metallo-hydrolase/oxidoreductase"/>
    <property type="match status" value="1"/>
</dbReference>
<comment type="similarity">
    <text evidence="4">Belongs to the metallo-beta-lactamase superfamily. Type III sulfatase family.</text>
</comment>
<evidence type="ECO:0000256" key="4">
    <source>
        <dbReference type="ARBA" id="ARBA00033751"/>
    </source>
</evidence>
<comment type="caution">
    <text evidence="6">The sequence shown here is derived from an EMBL/GenBank/DDBJ whole genome shotgun (WGS) entry which is preliminary data.</text>
</comment>
<reference evidence="6 7" key="1">
    <citation type="submission" date="2020-08" db="EMBL/GenBank/DDBJ databases">
        <title>Bridging the membrane lipid divide: bacteria of the FCB group superphylum have the potential to synthesize archaeal ether lipids.</title>
        <authorList>
            <person name="Villanueva L."/>
            <person name="Von Meijenfeldt F.A.B."/>
            <person name="Westbye A.B."/>
            <person name="Yadav S."/>
            <person name="Hopmans E.C."/>
            <person name="Dutilh B.E."/>
            <person name="Sinninghe Damste J.S."/>
        </authorList>
    </citation>
    <scope>NUCLEOTIDE SEQUENCE [LARGE SCALE GENOMIC DNA]</scope>
    <source>
        <strain evidence="6">NIOZ-UU27</strain>
    </source>
</reference>
<protein>
    <submittedName>
        <fullName evidence="6">MBL fold metallo-hydrolase</fullName>
    </submittedName>
</protein>
<keyword evidence="3" id="KW-0862">Zinc</keyword>
<dbReference type="Gene3D" id="1.25.40.880">
    <property type="entry name" value="Alkyl sulfatase, dimerisation domain"/>
    <property type="match status" value="1"/>
</dbReference>
<proteinExistence type="inferred from homology"/>
<feature type="domain" description="Metallo-beta-lactamase" evidence="5">
    <location>
        <begin position="74"/>
        <end position="286"/>
    </location>
</feature>
<dbReference type="InterPro" id="IPR044097">
    <property type="entry name" value="Bds1/SdsA1_MBL-fold"/>
</dbReference>
<dbReference type="InterPro" id="IPR001279">
    <property type="entry name" value="Metallo-B-lactamas"/>
</dbReference>
<accession>A0A8J6N0F1</accession>
<dbReference type="AlphaFoldDB" id="A0A8J6N0F1"/>
<dbReference type="Gene3D" id="3.60.15.30">
    <property type="entry name" value="Metallo-beta-lactamase domain"/>
    <property type="match status" value="1"/>
</dbReference>
<evidence type="ECO:0000256" key="2">
    <source>
        <dbReference type="ARBA" id="ARBA00022801"/>
    </source>
</evidence>
<name>A0A8J6N0F1_9DELT</name>
<dbReference type="EMBL" id="JACNJD010000239">
    <property type="protein sequence ID" value="MBC8177853.1"/>
    <property type="molecule type" value="Genomic_DNA"/>
</dbReference>
<dbReference type="SUPFAM" id="SSF55718">
    <property type="entry name" value="SCP-like"/>
    <property type="match status" value="1"/>
</dbReference>
<dbReference type="InterPro" id="IPR029228">
    <property type="entry name" value="Alkyl_sulf_dimr"/>
</dbReference>
<dbReference type="InterPro" id="IPR052195">
    <property type="entry name" value="Bact_Alkyl/Aryl-Sulfatase"/>
</dbReference>
<dbReference type="CDD" id="cd07710">
    <property type="entry name" value="arylsulfatase_Sdsa1-like_MBL-fold"/>
    <property type="match status" value="1"/>
</dbReference>
<dbReference type="Pfam" id="PF00753">
    <property type="entry name" value="Lactamase_B"/>
    <property type="match status" value="1"/>
</dbReference>
<dbReference type="InterPro" id="IPR036866">
    <property type="entry name" value="RibonucZ/Hydroxyglut_hydro"/>
</dbReference>
<evidence type="ECO:0000256" key="3">
    <source>
        <dbReference type="ARBA" id="ARBA00022833"/>
    </source>
</evidence>
<dbReference type="PANTHER" id="PTHR43223">
    <property type="entry name" value="ALKYL/ARYL-SULFATASE"/>
    <property type="match status" value="1"/>
</dbReference>
<dbReference type="InterPro" id="IPR038536">
    <property type="entry name" value="Alkyl/aryl-sulf_dimr_sf"/>
</dbReference>
<gene>
    <name evidence="6" type="ORF">H8E19_10660</name>
</gene>
<dbReference type="InterPro" id="IPR036527">
    <property type="entry name" value="SCP2_sterol-bd_dom_sf"/>
</dbReference>
<dbReference type="Gene3D" id="3.30.1050.10">
    <property type="entry name" value="SCP2 sterol-binding domain"/>
    <property type="match status" value="1"/>
</dbReference>
<dbReference type="GO" id="GO:0046872">
    <property type="term" value="F:metal ion binding"/>
    <property type="evidence" value="ECO:0007669"/>
    <property type="project" value="UniProtKB-KW"/>
</dbReference>
<dbReference type="GO" id="GO:0018741">
    <property type="term" value="F:linear primary-alkylsulfatase activity"/>
    <property type="evidence" value="ECO:0007669"/>
    <property type="project" value="InterPro"/>
</dbReference>
<evidence type="ECO:0000256" key="1">
    <source>
        <dbReference type="ARBA" id="ARBA00022723"/>
    </source>
</evidence>
<dbReference type="PANTHER" id="PTHR43223:SF1">
    <property type="entry name" value="ALKYL_ARYL-SULFATASE BDS1"/>
    <property type="match status" value="1"/>
</dbReference>
<dbReference type="Proteomes" id="UP000650524">
    <property type="component" value="Unassembled WGS sequence"/>
</dbReference>
<organism evidence="6 7">
    <name type="scientific">Candidatus Desulfacyla euxinica</name>
    <dbReference type="NCBI Taxonomy" id="2841693"/>
    <lineage>
        <taxon>Bacteria</taxon>
        <taxon>Deltaproteobacteria</taxon>
        <taxon>Candidatus Desulfacyla</taxon>
    </lineage>
</organism>
<evidence type="ECO:0000259" key="5">
    <source>
        <dbReference type="SMART" id="SM00849"/>
    </source>
</evidence>
<sequence>MLKKHRALLLSSCIILVLIVISFSVYKTTVPIRKKSIADIKTSADLAEHSKIFKKGVEKVKGTNNIYVAIGFGLANSIMIEGKDGLIIVDTMESKEVAANVLSEFRKITQKPIRAIIYTHNHADHIFGAEVFAAEGNPEVYAHETTLYYVNRMLNKMRPSIGVRAMRMFGNFLDNEGLVNAGIGPHLSIGPESTVGFVQPTKTFSDTLEAEIAGIKFELIHAPGETNDHLLVWLPKQKVLMPGDNFYWTFPNLYTIRGTPFRSLQQWYQSIDKMRDFNPEVLIPSHGRPIVGSEKIQRILTNYRDAIQFIHDQSIRGMNMGMTPDELVEYVVLPPHLRDLPYLQEFYGKSSWSARSMFSGNLGWFDGDSAKLQPLTPLKQAELIARIAGGEDELLKHAKEALEDDEYQAALQLTGHLVRLKPDNQKAKDIRVKALTALGEREVNPNARHYYLTEALEIRDGFVARETAKPTPKLLHDFPLKGYFESLAVNLDPDASADVNKIVGMTFPDINEGYTIHVRRGVAEIRPRSPEEIDQMELDIKVIADSKAWKEMLGKIRNSALTLAGFEYEKGNTLAFANFLRMFKPQDPKLPYEPVKKE</sequence>